<dbReference type="Proteomes" id="UP000249393">
    <property type="component" value="Unassembled WGS sequence"/>
</dbReference>
<comment type="caution">
    <text evidence="1">The sequence shown here is derived from an EMBL/GenBank/DDBJ whole genome shotgun (WGS) entry which is preliminary data.</text>
</comment>
<accession>A0A2W5XC01</accession>
<gene>
    <name evidence="1" type="ORF">DI526_09200</name>
</gene>
<proteinExistence type="predicted"/>
<evidence type="ECO:0000313" key="1">
    <source>
        <dbReference type="EMBL" id="PZR34821.1"/>
    </source>
</evidence>
<evidence type="ECO:0000313" key="2">
    <source>
        <dbReference type="Proteomes" id="UP000249393"/>
    </source>
</evidence>
<protein>
    <recommendedName>
        <fullName evidence="3">DUF1508 domain-containing protein</fullName>
    </recommendedName>
</protein>
<dbReference type="EMBL" id="QFQZ01000022">
    <property type="protein sequence ID" value="PZR34821.1"/>
    <property type="molecule type" value="Genomic_DNA"/>
</dbReference>
<dbReference type="AlphaFoldDB" id="A0A2W5XC01"/>
<reference evidence="1 2" key="1">
    <citation type="submission" date="2017-08" db="EMBL/GenBank/DDBJ databases">
        <title>Infants hospitalized years apart are colonized by the same room-sourced microbial strains.</title>
        <authorList>
            <person name="Brooks B."/>
            <person name="Olm M.R."/>
            <person name="Firek B.A."/>
            <person name="Baker R."/>
            <person name="Thomas B.C."/>
            <person name="Morowitz M.J."/>
            <person name="Banfield J.F."/>
        </authorList>
    </citation>
    <scope>NUCLEOTIDE SEQUENCE [LARGE SCALE GENOMIC DNA]</scope>
    <source>
        <strain evidence="1">S2_003_000_R2_4</strain>
    </source>
</reference>
<sequence length="70" mass="7391">MRSDKMVRFSIAPTSGGAWLWQTTEHGGTVRARGIASSKKLAAALVVRDIIAARLGQYEPSAAPLPARAA</sequence>
<dbReference type="RefSeq" id="WP_304276845.1">
    <property type="nucleotide sequence ID" value="NZ_QFQZ01000022.1"/>
</dbReference>
<organism evidence="1 2">
    <name type="scientific">Caulobacter segnis</name>
    <dbReference type="NCBI Taxonomy" id="88688"/>
    <lineage>
        <taxon>Bacteria</taxon>
        <taxon>Pseudomonadati</taxon>
        <taxon>Pseudomonadota</taxon>
        <taxon>Alphaproteobacteria</taxon>
        <taxon>Caulobacterales</taxon>
        <taxon>Caulobacteraceae</taxon>
        <taxon>Caulobacter</taxon>
    </lineage>
</organism>
<evidence type="ECO:0008006" key="3">
    <source>
        <dbReference type="Google" id="ProtNLM"/>
    </source>
</evidence>
<name>A0A2W5XC01_9CAUL</name>